<name>A0A505CXY0_9ACTN</name>
<keyword evidence="3" id="KW-1185">Reference proteome</keyword>
<organism evidence="2 3">
    <name type="scientific">Streptomyces sporangiiformans</name>
    <dbReference type="NCBI Taxonomy" id="2315329"/>
    <lineage>
        <taxon>Bacteria</taxon>
        <taxon>Bacillati</taxon>
        <taxon>Actinomycetota</taxon>
        <taxon>Actinomycetes</taxon>
        <taxon>Kitasatosporales</taxon>
        <taxon>Streptomycetaceae</taxon>
        <taxon>Streptomyces</taxon>
    </lineage>
</organism>
<accession>A0A505CXY0</accession>
<evidence type="ECO:0000256" key="1">
    <source>
        <dbReference type="SAM" id="MobiDB-lite"/>
    </source>
</evidence>
<dbReference type="InterPro" id="IPR046156">
    <property type="entry name" value="DUF6158"/>
</dbReference>
<sequence>MKENGVTHQNHGNGFAPGLDPSALDDQHLLQELESVHRTRHDTFLHGSRDALDAHSRRTAELEEEYLRRNPERSVTADRTRAGARARER</sequence>
<protein>
    <submittedName>
        <fullName evidence="2">Uncharacterized protein</fullName>
    </submittedName>
</protein>
<evidence type="ECO:0000313" key="2">
    <source>
        <dbReference type="EMBL" id="TPQ16873.1"/>
    </source>
</evidence>
<reference evidence="2 3" key="1">
    <citation type="submission" date="2019-06" db="EMBL/GenBank/DDBJ databases">
        <title>Streptomyces sporangiiformans sp. nov., a novel actinomycete isolated from soil in Mount Song.</title>
        <authorList>
            <person name="Han L."/>
        </authorList>
    </citation>
    <scope>NUCLEOTIDE SEQUENCE [LARGE SCALE GENOMIC DNA]</scope>
    <source>
        <strain evidence="2 3">NEAU-SSA 1</strain>
    </source>
</reference>
<dbReference type="AlphaFoldDB" id="A0A505CXY0"/>
<evidence type="ECO:0000313" key="3">
    <source>
        <dbReference type="Proteomes" id="UP000317378"/>
    </source>
</evidence>
<dbReference type="Pfam" id="PF19655">
    <property type="entry name" value="DUF6158"/>
    <property type="match status" value="1"/>
</dbReference>
<gene>
    <name evidence="2" type="ORF">FGD71_040310</name>
</gene>
<dbReference type="Proteomes" id="UP000317378">
    <property type="component" value="Unassembled WGS sequence"/>
</dbReference>
<dbReference type="RefSeq" id="WP_119105516.1">
    <property type="nucleotide sequence ID" value="NZ_QXMJ01000320.1"/>
</dbReference>
<comment type="caution">
    <text evidence="2">The sequence shown here is derived from an EMBL/GenBank/DDBJ whole genome shotgun (WGS) entry which is preliminary data.</text>
</comment>
<feature type="region of interest" description="Disordered" evidence="1">
    <location>
        <begin position="47"/>
        <end position="89"/>
    </location>
</feature>
<feature type="region of interest" description="Disordered" evidence="1">
    <location>
        <begin position="1"/>
        <end position="26"/>
    </location>
</feature>
<feature type="compositionally biased region" description="Polar residues" evidence="1">
    <location>
        <begin position="1"/>
        <end position="12"/>
    </location>
</feature>
<dbReference type="OrthoDB" id="4859584at2"/>
<dbReference type="EMBL" id="VCHX02000320">
    <property type="protein sequence ID" value="TPQ16873.1"/>
    <property type="molecule type" value="Genomic_DNA"/>
</dbReference>
<proteinExistence type="predicted"/>